<dbReference type="GO" id="GO:0043015">
    <property type="term" value="F:gamma-tubulin binding"/>
    <property type="evidence" value="ECO:0007669"/>
    <property type="project" value="InterPro"/>
</dbReference>
<keyword evidence="3 5" id="KW-0493">Microtubule</keyword>
<dbReference type="GO" id="GO:0051225">
    <property type="term" value="P:spindle assembly"/>
    <property type="evidence" value="ECO:0007669"/>
    <property type="project" value="TreeGrafter"/>
</dbReference>
<dbReference type="STRING" id="105984.A0A427XXC2"/>
<keyword evidence="4 5" id="KW-0206">Cytoskeleton</keyword>
<dbReference type="Proteomes" id="UP000279236">
    <property type="component" value="Unassembled WGS sequence"/>
</dbReference>
<dbReference type="GO" id="GO:0044732">
    <property type="term" value="C:mitotic spindle pole body"/>
    <property type="evidence" value="ECO:0007669"/>
    <property type="project" value="TreeGrafter"/>
</dbReference>
<proteinExistence type="inferred from homology"/>
<keyword evidence="2 5" id="KW-0963">Cytoplasm</keyword>
<feature type="domain" description="Gamma tubulin complex component protein N-terminal" evidence="8">
    <location>
        <begin position="227"/>
        <end position="608"/>
    </location>
</feature>
<dbReference type="OrthoDB" id="2192946at2759"/>
<dbReference type="InterPro" id="IPR042241">
    <property type="entry name" value="GCP_C_sf"/>
</dbReference>
<evidence type="ECO:0000256" key="3">
    <source>
        <dbReference type="ARBA" id="ARBA00022701"/>
    </source>
</evidence>
<evidence type="ECO:0000259" key="8">
    <source>
        <dbReference type="Pfam" id="PF17681"/>
    </source>
</evidence>
<evidence type="ECO:0000313" key="10">
    <source>
        <dbReference type="Proteomes" id="UP000279236"/>
    </source>
</evidence>
<dbReference type="FunFam" id="1.20.120.1900:FF:000011">
    <property type="entry name" value="Spindle pole body component"/>
    <property type="match status" value="1"/>
</dbReference>
<feature type="compositionally biased region" description="Basic and acidic residues" evidence="6">
    <location>
        <begin position="73"/>
        <end position="93"/>
    </location>
</feature>
<feature type="domain" description="Gamma tubulin complex component C-terminal" evidence="7">
    <location>
        <begin position="611"/>
        <end position="945"/>
    </location>
</feature>
<comment type="similarity">
    <text evidence="1 5">Belongs to the TUBGCP family.</text>
</comment>
<dbReference type="GO" id="GO:0000278">
    <property type="term" value="P:mitotic cell cycle"/>
    <property type="evidence" value="ECO:0007669"/>
    <property type="project" value="TreeGrafter"/>
</dbReference>
<accession>A0A427XXC2</accession>
<reference evidence="9 10" key="1">
    <citation type="submission" date="2018-11" db="EMBL/GenBank/DDBJ databases">
        <title>Genome sequence of Apiotrichum porosum DSM 27194.</title>
        <authorList>
            <person name="Aliyu H."/>
            <person name="Gorte O."/>
            <person name="Ochsenreither K."/>
        </authorList>
    </citation>
    <scope>NUCLEOTIDE SEQUENCE [LARGE SCALE GENOMIC DNA]</scope>
    <source>
        <strain evidence="9 10">DSM 27194</strain>
    </source>
</reference>
<dbReference type="PANTHER" id="PTHR19302:SF13">
    <property type="entry name" value="GAMMA-TUBULIN COMPLEX COMPONENT 2"/>
    <property type="match status" value="1"/>
</dbReference>
<dbReference type="EMBL" id="RSCE01000004">
    <property type="protein sequence ID" value="RSH83472.1"/>
    <property type="molecule type" value="Genomic_DNA"/>
</dbReference>
<dbReference type="GO" id="GO:0005874">
    <property type="term" value="C:microtubule"/>
    <property type="evidence" value="ECO:0007669"/>
    <property type="project" value="UniProtKB-KW"/>
</dbReference>
<dbReference type="InterPro" id="IPR040457">
    <property type="entry name" value="GCP_C"/>
</dbReference>
<protein>
    <recommendedName>
        <fullName evidence="5">Spindle pole body component</fullName>
    </recommendedName>
</protein>
<dbReference type="Gene3D" id="1.20.120.1900">
    <property type="entry name" value="Gamma-tubulin complex, C-terminal domain"/>
    <property type="match status" value="1"/>
</dbReference>
<dbReference type="GO" id="GO:0000922">
    <property type="term" value="C:spindle pole"/>
    <property type="evidence" value="ECO:0007669"/>
    <property type="project" value="InterPro"/>
</dbReference>
<feature type="region of interest" description="Disordered" evidence="6">
    <location>
        <begin position="503"/>
        <end position="526"/>
    </location>
</feature>
<dbReference type="InterPro" id="IPR007259">
    <property type="entry name" value="GCP"/>
</dbReference>
<dbReference type="InterPro" id="IPR041470">
    <property type="entry name" value="GCP_N"/>
</dbReference>
<evidence type="ECO:0000256" key="1">
    <source>
        <dbReference type="ARBA" id="ARBA00010337"/>
    </source>
</evidence>
<feature type="region of interest" description="Disordered" evidence="6">
    <location>
        <begin position="1"/>
        <end position="28"/>
    </location>
</feature>
<dbReference type="GO" id="GO:0051011">
    <property type="term" value="F:microtubule minus-end binding"/>
    <property type="evidence" value="ECO:0007669"/>
    <property type="project" value="TreeGrafter"/>
</dbReference>
<evidence type="ECO:0000259" key="7">
    <source>
        <dbReference type="Pfam" id="PF04130"/>
    </source>
</evidence>
<dbReference type="RefSeq" id="XP_028477424.1">
    <property type="nucleotide sequence ID" value="XM_028622532.1"/>
</dbReference>
<dbReference type="Pfam" id="PF17681">
    <property type="entry name" value="GCP_N_terminal"/>
    <property type="match status" value="1"/>
</dbReference>
<dbReference type="GO" id="GO:0051321">
    <property type="term" value="P:meiotic cell cycle"/>
    <property type="evidence" value="ECO:0007669"/>
    <property type="project" value="TreeGrafter"/>
</dbReference>
<evidence type="ECO:0000256" key="2">
    <source>
        <dbReference type="ARBA" id="ARBA00022490"/>
    </source>
</evidence>
<feature type="compositionally biased region" description="Basic and acidic residues" evidence="6">
    <location>
        <begin position="120"/>
        <end position="177"/>
    </location>
</feature>
<evidence type="ECO:0000256" key="5">
    <source>
        <dbReference type="RuleBase" id="RU363050"/>
    </source>
</evidence>
<dbReference type="AlphaFoldDB" id="A0A427XXC2"/>
<comment type="subcellular location">
    <subcellularLocation>
        <location evidence="5">Cytoplasm</location>
        <location evidence="5">Cytoskeleton</location>
        <location evidence="5">Microtubule organizing center</location>
    </subcellularLocation>
</comment>
<keyword evidence="10" id="KW-1185">Reference proteome</keyword>
<feature type="compositionally biased region" description="Low complexity" evidence="6">
    <location>
        <begin position="108"/>
        <end position="119"/>
    </location>
</feature>
<feature type="region of interest" description="Disordered" evidence="6">
    <location>
        <begin position="53"/>
        <end position="187"/>
    </location>
</feature>
<dbReference type="PANTHER" id="PTHR19302">
    <property type="entry name" value="GAMMA TUBULIN COMPLEX PROTEIN"/>
    <property type="match status" value="1"/>
</dbReference>
<dbReference type="GO" id="GO:0031122">
    <property type="term" value="P:cytoplasmic microtubule organization"/>
    <property type="evidence" value="ECO:0007669"/>
    <property type="project" value="TreeGrafter"/>
</dbReference>
<comment type="caution">
    <text evidence="9">The sequence shown here is derived from an EMBL/GenBank/DDBJ whole genome shotgun (WGS) entry which is preliminary data.</text>
</comment>
<name>A0A427XXC2_9TREE</name>
<evidence type="ECO:0000256" key="6">
    <source>
        <dbReference type="SAM" id="MobiDB-lite"/>
    </source>
</evidence>
<dbReference type="GeneID" id="39591700"/>
<evidence type="ECO:0000256" key="4">
    <source>
        <dbReference type="ARBA" id="ARBA00023212"/>
    </source>
</evidence>
<dbReference type="GO" id="GO:0000930">
    <property type="term" value="C:gamma-tubulin complex"/>
    <property type="evidence" value="ECO:0007669"/>
    <property type="project" value="UniProtKB-ARBA"/>
</dbReference>
<evidence type="ECO:0000313" key="9">
    <source>
        <dbReference type="EMBL" id="RSH83472.1"/>
    </source>
</evidence>
<organism evidence="9 10">
    <name type="scientific">Apiotrichum porosum</name>
    <dbReference type="NCBI Taxonomy" id="105984"/>
    <lineage>
        <taxon>Eukaryota</taxon>
        <taxon>Fungi</taxon>
        <taxon>Dikarya</taxon>
        <taxon>Basidiomycota</taxon>
        <taxon>Agaricomycotina</taxon>
        <taxon>Tremellomycetes</taxon>
        <taxon>Trichosporonales</taxon>
        <taxon>Trichosporonaceae</taxon>
        <taxon>Apiotrichum</taxon>
    </lineage>
</organism>
<dbReference type="Pfam" id="PF04130">
    <property type="entry name" value="GCP_C_terminal"/>
    <property type="match status" value="1"/>
</dbReference>
<dbReference type="GO" id="GO:0007020">
    <property type="term" value="P:microtubule nucleation"/>
    <property type="evidence" value="ECO:0007669"/>
    <property type="project" value="InterPro"/>
</dbReference>
<gene>
    <name evidence="9" type="ORF">EHS24_007157</name>
</gene>
<sequence>MSGRPSSTVPFTPRPSKRTNSNKFHLTDQEINRYASTIASVRRVGRGTILEELERSGDALKTGDTPQSVAGGTRDRSEFGSERTERPDHERRPSSGGSRTDSLRRELPNPSRSSSAARLSRPDSISHLDAVSRPDSVLRERERDSGKGGRDREKERLERVFDRELAERGKADKKSSDDPSAFPSSRVREREIEVQAVIRDGTQSPVKQPERLLDGVPLEVQEAWVCEDLMFVLQGLEGSLIRYADGYDPLDSDSRLRGARWSVDPSLDPSLLSLVNRLLPLATFFTSVEASIELRNGPDFGMVSHALSSGIRGMLKEYRVLTAQLESLFLSSSTFTLQTLYFHLHPTLHTMSLLSSLCLSLETEDDGGDASDVSDDDDGLGGMAEELGLGGAGLKGLMKNLKTQDGFGGGGLVLGGEVLGIISEREATMSGDPTATTLHSQLLHRASQPYARMLLRWISTGYLADPFEEFMVKESGHITKGVIESDYTDEYWDRRYTLRDGSSLTSSAKIPGGKTPSLSAAVPPPRQGTNRLPGGACIPAFLQPWKHKILLAGKYLNVMRECGIEVKKPGEVDEGHEAIVMNEPKFYKRIEDAYIYANQSLLKLLVDEQELIPHLRSLKHYFFVDQSDFLTNFLDLASSDLTRKAAKSVSIVKLQSLLDLAVRNPASSSSNDRYKDNLKVTMASQGLYDWLLKIVTHHGAAEDGELDFAVDMDRGDKNDGAVLMGIDAIAFDYSVKFPLSLVISRKAVTRYQLIFRFLVHLHHLESGLSAMWLEHKVAAWRDSTGNADMDHWKQRVFALRSRMLAFVRQMLAYTTGEVLEPNWRSLESKLANVGTVDQLMRDHVDFLDTCLKQCMLTNSKLLSVYAKLMKTMTAFVSYSDSFNKVIARFRADPLTESDAAKASHRWTVLNKFEINFNHHTNLHLDAVTYHAGSENVALLALVTRLHQTTMRI</sequence>
<feature type="compositionally biased region" description="Polar residues" evidence="6">
    <location>
        <begin position="1"/>
        <end position="10"/>
    </location>
</feature>